<organism evidence="1 2">
    <name type="scientific">Archaeoglobus fulgidus DSM 8774</name>
    <dbReference type="NCBI Taxonomy" id="1344584"/>
    <lineage>
        <taxon>Archaea</taxon>
        <taxon>Methanobacteriati</taxon>
        <taxon>Methanobacteriota</taxon>
        <taxon>Archaeoglobi</taxon>
        <taxon>Archaeoglobales</taxon>
        <taxon>Archaeoglobaceae</taxon>
        <taxon>Archaeoglobus</taxon>
    </lineage>
</organism>
<dbReference type="HOGENOM" id="CLU_1318468_0_0_2"/>
<name>A0A075WFY0_ARCFL</name>
<dbReference type="Proteomes" id="UP000028501">
    <property type="component" value="Chromosome"/>
</dbReference>
<dbReference type="EMBL" id="CP006577">
    <property type="protein sequence ID" value="AIG98009.1"/>
    <property type="molecule type" value="Genomic_DNA"/>
</dbReference>
<reference evidence="1 2" key="1">
    <citation type="submission" date="2013-07" db="EMBL/GenBank/DDBJ databases">
        <title>Genome of Archaeoglobus fulgidus.</title>
        <authorList>
            <person name="Fiebig A."/>
            <person name="Birkeland N.-K."/>
        </authorList>
    </citation>
    <scope>NUCLEOTIDE SEQUENCE [LARGE SCALE GENOMIC DNA]</scope>
    <source>
        <strain evidence="1 2">DSM 8774</strain>
    </source>
</reference>
<sequence length="208" mass="23035">MGDKGGIFKLSAAMLAVIVLSACAGVFTTEKEKTVLEPTASGKVLKDLEDLNSGEKMYLAEEDFLKKVTPLELYESLAEKIENSSFTIVLHKVSKEEKEKFIQAWLKALSKSGHKVTVLPVSEVTEDKKSLKLDERIFKADLVAFSARPFGIFVVEDIGLLDPTKPGGNLPMIAHHEFKADFNKWFWSESVNIDFTAALYDTGAFQIG</sequence>
<dbReference type="AlphaFoldDB" id="A0A075WFY0"/>
<dbReference type="KEGG" id="afg:AFULGI_00012340"/>
<dbReference type="PROSITE" id="PS51257">
    <property type="entry name" value="PROKAR_LIPOPROTEIN"/>
    <property type="match status" value="1"/>
</dbReference>
<gene>
    <name evidence="1" type="ORF">AFULGI_00012340</name>
</gene>
<evidence type="ECO:0000313" key="2">
    <source>
        <dbReference type="Proteomes" id="UP000028501"/>
    </source>
</evidence>
<accession>A0A075WFY0</accession>
<protein>
    <recommendedName>
        <fullName evidence="3">Lipoprotein</fullName>
    </recommendedName>
</protein>
<dbReference type="RefSeq" id="WP_048064336.1">
    <property type="nucleotide sequence ID" value="NZ_CP006577.1"/>
</dbReference>
<evidence type="ECO:0000313" key="1">
    <source>
        <dbReference type="EMBL" id="AIG98009.1"/>
    </source>
</evidence>
<proteinExistence type="predicted"/>
<dbReference type="GeneID" id="24794741"/>
<evidence type="ECO:0008006" key="3">
    <source>
        <dbReference type="Google" id="ProtNLM"/>
    </source>
</evidence>